<dbReference type="Pfam" id="PF12790">
    <property type="entry name" value="T6SS-SciN"/>
    <property type="match status" value="1"/>
</dbReference>
<reference evidence="1 2" key="1">
    <citation type="submission" date="2024-03" db="EMBL/GenBank/DDBJ databases">
        <title>Novel species of the genus Variovorax.</title>
        <authorList>
            <person name="Liu Q."/>
            <person name="Xin Y.-H."/>
        </authorList>
    </citation>
    <scope>NUCLEOTIDE SEQUENCE [LARGE SCALE GENOMIC DNA]</scope>
    <source>
        <strain evidence="1 2">KACC 18901</strain>
    </source>
</reference>
<dbReference type="Gene3D" id="2.60.40.4150">
    <property type="entry name" value="Type VI secretion system, lipoprotein SciN"/>
    <property type="match status" value="1"/>
</dbReference>
<protein>
    <submittedName>
        <fullName evidence="1">Type VI secretion system lipoprotein TssJ</fullName>
    </submittedName>
</protein>
<evidence type="ECO:0000313" key="2">
    <source>
        <dbReference type="Proteomes" id="UP001367030"/>
    </source>
</evidence>
<accession>A0ABU8XDU0</accession>
<name>A0ABU8XDU0_9BURK</name>
<dbReference type="InterPro" id="IPR038706">
    <property type="entry name" value="Type_VI_SciN-like_sf"/>
</dbReference>
<dbReference type="NCBIfam" id="TIGR03352">
    <property type="entry name" value="VI_chp_3"/>
    <property type="match status" value="1"/>
</dbReference>
<dbReference type="RefSeq" id="WP_340337933.1">
    <property type="nucleotide sequence ID" value="NZ_JBBKZS010000013.1"/>
</dbReference>
<comment type="caution">
    <text evidence="1">The sequence shown here is derived from an EMBL/GenBank/DDBJ whole genome shotgun (WGS) entry which is preliminary data.</text>
</comment>
<keyword evidence="1" id="KW-0449">Lipoprotein</keyword>
<organism evidence="1 2">
    <name type="scientific">Variovorax robiniae</name>
    <dbReference type="NCBI Taxonomy" id="1836199"/>
    <lineage>
        <taxon>Bacteria</taxon>
        <taxon>Pseudomonadati</taxon>
        <taxon>Pseudomonadota</taxon>
        <taxon>Betaproteobacteria</taxon>
        <taxon>Burkholderiales</taxon>
        <taxon>Comamonadaceae</taxon>
        <taxon>Variovorax</taxon>
    </lineage>
</organism>
<dbReference type="Proteomes" id="UP001367030">
    <property type="component" value="Unassembled WGS sequence"/>
</dbReference>
<dbReference type="PROSITE" id="PS51257">
    <property type="entry name" value="PROKAR_LIPOPROTEIN"/>
    <property type="match status" value="1"/>
</dbReference>
<evidence type="ECO:0000313" key="1">
    <source>
        <dbReference type="EMBL" id="MEJ8857864.1"/>
    </source>
</evidence>
<dbReference type="PANTHER" id="PTHR37625">
    <property type="entry name" value="OUTER MEMBRANE LIPOPROTEIN-RELATED"/>
    <property type="match status" value="1"/>
</dbReference>
<keyword evidence="2" id="KW-1185">Reference proteome</keyword>
<gene>
    <name evidence="1" type="primary">tssJ</name>
    <name evidence="1" type="ORF">WKW79_25065</name>
</gene>
<dbReference type="EMBL" id="JBBKZS010000013">
    <property type="protein sequence ID" value="MEJ8857864.1"/>
    <property type="molecule type" value="Genomic_DNA"/>
</dbReference>
<dbReference type="PANTHER" id="PTHR37625:SF4">
    <property type="entry name" value="OUTER MEMBRANE LIPOPROTEIN"/>
    <property type="match status" value="1"/>
</dbReference>
<dbReference type="InterPro" id="IPR017734">
    <property type="entry name" value="T6SS_SciN"/>
</dbReference>
<sequence length="178" mass="19224">MRLLGTHRLPYGSHAVLASWVVGLALAGCAKPPAPPPPPVTTPMFFTITAGPDANPDVRGRASPITVRVYAFKTTAAFEGADFFTLFEKDTSILAADTVQREEMLLRPGDSKKLNFVLPADAKAWGVMGAYRDLDRARWREVRPVEPGKGEIVTVTVGARQMKIDSVPAPPPPPPPKK</sequence>
<proteinExistence type="predicted"/>